<evidence type="ECO:0000256" key="6">
    <source>
        <dbReference type="ARBA" id="ARBA00022840"/>
    </source>
</evidence>
<comment type="catalytic activity">
    <reaction evidence="10">
        <text>L-seryl-[protein] + ATP = O-phospho-L-seryl-[protein] + ADP + H(+)</text>
        <dbReference type="Rhea" id="RHEA:17989"/>
        <dbReference type="Rhea" id="RHEA-COMP:9863"/>
        <dbReference type="Rhea" id="RHEA-COMP:11604"/>
        <dbReference type="ChEBI" id="CHEBI:15378"/>
        <dbReference type="ChEBI" id="CHEBI:29999"/>
        <dbReference type="ChEBI" id="CHEBI:30616"/>
        <dbReference type="ChEBI" id="CHEBI:83421"/>
        <dbReference type="ChEBI" id="CHEBI:456216"/>
        <dbReference type="EC" id="2.7.11.1"/>
    </reaction>
    <physiologicalReaction direction="left-to-right" evidence="10">
        <dbReference type="Rhea" id="RHEA:17990"/>
    </physiologicalReaction>
</comment>
<evidence type="ECO:0000256" key="8">
    <source>
        <dbReference type="ARBA" id="ARBA00037982"/>
    </source>
</evidence>
<feature type="transmembrane region" description="Helical" evidence="11">
    <location>
        <begin position="870"/>
        <end position="890"/>
    </location>
</feature>
<dbReference type="EC" id="2.7.11.1" evidence="1"/>
<keyword evidence="3" id="KW-0808">Transferase</keyword>
<dbReference type="InterPro" id="IPR050339">
    <property type="entry name" value="CC_SR_Kinase"/>
</dbReference>
<dbReference type="InterPro" id="IPR008271">
    <property type="entry name" value="Ser/Thr_kinase_AS"/>
</dbReference>
<evidence type="ECO:0000256" key="3">
    <source>
        <dbReference type="ARBA" id="ARBA00022679"/>
    </source>
</evidence>
<dbReference type="Gene3D" id="3.30.200.20">
    <property type="entry name" value="Phosphorylase Kinase, domain 1"/>
    <property type="match status" value="1"/>
</dbReference>
<dbReference type="Gene3D" id="3.40.50.300">
    <property type="entry name" value="P-loop containing nucleotide triphosphate hydrolases"/>
    <property type="match status" value="1"/>
</dbReference>
<gene>
    <name evidence="13" type="ORF">Fcan01_20803</name>
</gene>
<evidence type="ECO:0000256" key="10">
    <source>
        <dbReference type="ARBA" id="ARBA00048977"/>
    </source>
</evidence>
<feature type="transmembrane region" description="Helical" evidence="11">
    <location>
        <begin position="1056"/>
        <end position="1078"/>
    </location>
</feature>
<dbReference type="PROSITE" id="PS50011">
    <property type="entry name" value="PROTEIN_KINASE_DOM"/>
    <property type="match status" value="1"/>
</dbReference>
<comment type="caution">
    <text evidence="13">The sequence shown here is derived from an EMBL/GenBank/DDBJ whole genome shotgun (WGS) entry which is preliminary data.</text>
</comment>
<dbReference type="PROSITE" id="PS00108">
    <property type="entry name" value="PROTEIN_KINASE_ST"/>
    <property type="match status" value="1"/>
</dbReference>
<organism evidence="13 14">
    <name type="scientific">Folsomia candida</name>
    <name type="common">Springtail</name>
    <dbReference type="NCBI Taxonomy" id="158441"/>
    <lineage>
        <taxon>Eukaryota</taxon>
        <taxon>Metazoa</taxon>
        <taxon>Ecdysozoa</taxon>
        <taxon>Arthropoda</taxon>
        <taxon>Hexapoda</taxon>
        <taxon>Collembola</taxon>
        <taxon>Entomobryomorpha</taxon>
        <taxon>Isotomoidea</taxon>
        <taxon>Isotomidae</taxon>
        <taxon>Proisotominae</taxon>
        <taxon>Folsomia</taxon>
    </lineage>
</organism>
<dbReference type="PANTHER" id="PTHR11042">
    <property type="entry name" value="EUKARYOTIC TRANSLATION INITIATION FACTOR 2-ALPHA KINASE EIF2-ALPHA KINASE -RELATED"/>
    <property type="match status" value="1"/>
</dbReference>
<keyword evidence="5 13" id="KW-0418">Kinase</keyword>
<dbReference type="GO" id="GO:0005634">
    <property type="term" value="C:nucleus"/>
    <property type="evidence" value="ECO:0007669"/>
    <property type="project" value="TreeGrafter"/>
</dbReference>
<dbReference type="GO" id="GO:0005524">
    <property type="term" value="F:ATP binding"/>
    <property type="evidence" value="ECO:0007669"/>
    <property type="project" value="UniProtKB-KW"/>
</dbReference>
<keyword evidence="11" id="KW-0472">Membrane</keyword>
<feature type="transmembrane region" description="Helical" evidence="11">
    <location>
        <begin position="1022"/>
        <end position="1044"/>
    </location>
</feature>
<dbReference type="Pfam" id="PF00069">
    <property type="entry name" value="Pkinase"/>
    <property type="match status" value="1"/>
</dbReference>
<reference evidence="13 14" key="1">
    <citation type="submission" date="2015-12" db="EMBL/GenBank/DDBJ databases">
        <title>The genome of Folsomia candida.</title>
        <authorList>
            <person name="Faddeeva A."/>
            <person name="Derks M.F."/>
            <person name="Anvar Y."/>
            <person name="Smit S."/>
            <person name="Van Straalen N."/>
            <person name="Roelofs D."/>
        </authorList>
    </citation>
    <scope>NUCLEOTIDE SEQUENCE [LARGE SCALE GENOMIC DNA]</scope>
    <source>
        <strain evidence="13 14">VU population</strain>
        <tissue evidence="13">Whole body</tissue>
    </source>
</reference>
<name>A0A226DGL2_FOLCA</name>
<dbReference type="Gene3D" id="1.10.510.10">
    <property type="entry name" value="Transferase(Phosphotransferase) domain 1"/>
    <property type="match status" value="1"/>
</dbReference>
<evidence type="ECO:0000256" key="7">
    <source>
        <dbReference type="ARBA" id="ARBA00023193"/>
    </source>
</evidence>
<keyword evidence="11" id="KW-1133">Transmembrane helix</keyword>
<keyword evidence="11" id="KW-0812">Transmembrane</keyword>
<dbReference type="STRING" id="158441.A0A226DGL2"/>
<feature type="transmembrane region" description="Helical" evidence="11">
    <location>
        <begin position="910"/>
        <end position="929"/>
    </location>
</feature>
<evidence type="ECO:0000256" key="2">
    <source>
        <dbReference type="ARBA" id="ARBA00022527"/>
    </source>
</evidence>
<dbReference type="OrthoDB" id="1405469at2759"/>
<keyword evidence="2" id="KW-0723">Serine/threonine-protein kinase</keyword>
<protein>
    <recommendedName>
        <fullName evidence="1">non-specific serine/threonine protein kinase</fullName>
        <ecNumber evidence="1">2.7.11.1</ecNumber>
    </recommendedName>
</protein>
<comment type="similarity">
    <text evidence="8">Belongs to the protein kinase superfamily. Ser/Thr protein kinase family. GCN2 subfamily.</text>
</comment>
<feature type="transmembrane region" description="Helical" evidence="11">
    <location>
        <begin position="975"/>
        <end position="1001"/>
    </location>
</feature>
<keyword evidence="14" id="KW-1185">Reference proteome</keyword>
<keyword evidence="6" id="KW-0067">ATP-binding</keyword>
<keyword evidence="7" id="KW-0652">Protein synthesis inhibitor</keyword>
<keyword evidence="4" id="KW-0547">Nucleotide-binding</keyword>
<dbReference type="GO" id="GO:0005737">
    <property type="term" value="C:cytoplasm"/>
    <property type="evidence" value="ECO:0007669"/>
    <property type="project" value="TreeGrafter"/>
</dbReference>
<dbReference type="SUPFAM" id="SSF56112">
    <property type="entry name" value="Protein kinase-like (PK-like)"/>
    <property type="match status" value="1"/>
</dbReference>
<proteinExistence type="inferred from homology"/>
<feature type="transmembrane region" description="Helical" evidence="11">
    <location>
        <begin position="936"/>
        <end position="955"/>
    </location>
</feature>
<dbReference type="GO" id="GO:0017148">
    <property type="term" value="P:negative regulation of translation"/>
    <property type="evidence" value="ECO:0007669"/>
    <property type="project" value="UniProtKB-KW"/>
</dbReference>
<evidence type="ECO:0000313" key="14">
    <source>
        <dbReference type="Proteomes" id="UP000198287"/>
    </source>
</evidence>
<dbReference type="PANTHER" id="PTHR11042:SF160">
    <property type="entry name" value="EUKARYOTIC TRANSLATION INITIATION FACTOR 2-ALPHA KINASE 1"/>
    <property type="match status" value="1"/>
</dbReference>
<dbReference type="InterPro" id="IPR027417">
    <property type="entry name" value="P-loop_NTPase"/>
</dbReference>
<dbReference type="InterPro" id="IPR000719">
    <property type="entry name" value="Prot_kinase_dom"/>
</dbReference>
<evidence type="ECO:0000256" key="4">
    <source>
        <dbReference type="ARBA" id="ARBA00022741"/>
    </source>
</evidence>
<dbReference type="GO" id="GO:0004694">
    <property type="term" value="F:eukaryotic translation initiation factor 2alpha kinase activity"/>
    <property type="evidence" value="ECO:0007669"/>
    <property type="project" value="TreeGrafter"/>
</dbReference>
<dbReference type="SMART" id="SM00220">
    <property type="entry name" value="S_TKc"/>
    <property type="match status" value="1"/>
</dbReference>
<dbReference type="AlphaFoldDB" id="A0A226DGL2"/>
<evidence type="ECO:0000313" key="13">
    <source>
        <dbReference type="EMBL" id="OXA44290.1"/>
    </source>
</evidence>
<comment type="catalytic activity">
    <reaction evidence="9">
        <text>L-threonyl-[protein] + ATP = O-phospho-L-threonyl-[protein] + ADP + H(+)</text>
        <dbReference type="Rhea" id="RHEA:46608"/>
        <dbReference type="Rhea" id="RHEA-COMP:11060"/>
        <dbReference type="Rhea" id="RHEA-COMP:11605"/>
        <dbReference type="ChEBI" id="CHEBI:15378"/>
        <dbReference type="ChEBI" id="CHEBI:30013"/>
        <dbReference type="ChEBI" id="CHEBI:30616"/>
        <dbReference type="ChEBI" id="CHEBI:61977"/>
        <dbReference type="ChEBI" id="CHEBI:456216"/>
        <dbReference type="EC" id="2.7.11.1"/>
    </reaction>
    <physiologicalReaction direction="left-to-right" evidence="9">
        <dbReference type="Rhea" id="RHEA:46609"/>
    </physiologicalReaction>
</comment>
<accession>A0A226DGL2</accession>
<evidence type="ECO:0000259" key="12">
    <source>
        <dbReference type="PROSITE" id="PS50011"/>
    </source>
</evidence>
<dbReference type="SUPFAM" id="SSF52540">
    <property type="entry name" value="P-loop containing nucleoside triphosphate hydrolases"/>
    <property type="match status" value="1"/>
</dbReference>
<evidence type="ECO:0000256" key="5">
    <source>
        <dbReference type="ARBA" id="ARBA00022777"/>
    </source>
</evidence>
<dbReference type="Proteomes" id="UP000198287">
    <property type="component" value="Unassembled WGS sequence"/>
</dbReference>
<dbReference type="EMBL" id="LNIX01000019">
    <property type="protein sequence ID" value="OXA44290.1"/>
    <property type="molecule type" value="Genomic_DNA"/>
</dbReference>
<dbReference type="InterPro" id="IPR011009">
    <property type="entry name" value="Kinase-like_dom_sf"/>
</dbReference>
<evidence type="ECO:0000256" key="11">
    <source>
        <dbReference type="SAM" id="Phobius"/>
    </source>
</evidence>
<evidence type="ECO:0000256" key="9">
    <source>
        <dbReference type="ARBA" id="ARBA00048659"/>
    </source>
</evidence>
<evidence type="ECO:0000256" key="1">
    <source>
        <dbReference type="ARBA" id="ARBA00012513"/>
    </source>
</evidence>
<feature type="domain" description="Protein kinase" evidence="12">
    <location>
        <begin position="9"/>
        <end position="299"/>
    </location>
</feature>
<sequence length="1099" mass="124060">MVWSTRTDLQCLGGIASGSSGQVYHAYGQLERKEFAVKRLRIQNSAQLAQLIKEVNILIELSHPNVNRYFDSWSEGAKEEGGWRSVTSASNSQLLFIKLELCSTNLKDYLRDKIPTQGLKVHHRDVIQLSIIPQILNGLRYIHGEGIVHRDLKPDNIFMIESESGLTVKIGDFGLAVFIASDAEIVKRVGSELYKCPEGELQSEKSDMFSAGLMFLEILYAFENAKERSTAFDKVRTGRYEWTGFKDMQEFMTWVKLAVISMTKVEADERPSAESILEMMKSTSSVTRQTRPPVPHVTMETEQVEGRVPHNLTKFIGRKAELAYLRNLTENYSVVGVFGTSGIGKSSICQEFVSRHHLTRTVWLDASNRMKLRSSLLSKITDGRNIVSRMSLTQLFRLVLNKMSVSNCPEILVVLDNYLDQFCPIKMHNDNLNQGNQTSFSYTEHLVQKLKLATFQLSSGQIVPTQSEISIPDTVPLLRNDEQNETLDHSVLSEERNEMAKFIQNIAGIHSTGQKVVVLITTISQVNLPNVAKRFKLNPLISSDAVELINSSFGFPLNDPSSTVTFATKLLNFPLYITQAGAIYRNDNQVHDLAHFSETYLSHIDRVKFNCTTATYKYSVVPIPQIMTKLDVTVISVLCILSYCPIKIKSSILTTFMTELLANLVGGSATSVPECLSILEGYGLISQDLGPCKTVTMHSLYQSEVFDCLTQLNLQDSFLFELSRVLNLKLQRFNKIPEEHGDSDMHQYASLASSIFAMYETHCTKGIFPCLHIPLFLDNTCTQLYTRTRYVKLENILENVINEITENPTLVDDSANREAFAQLSNRYIYSAAYSYMEFTKCIHQLLRVRRIMPNFCITSGQNHAQFTGRIYVTFMLALAVFMVAMVTVPFTLSTGHDPYSVVSWVDDVTVSSLVAASACVSGVQVYILLTICNSWLRIFLQYGLMGVYLGCYFVFESVVKHYNGSSRGENEYAKFVIIIVAYTLIFCHIAKPTLAIIYSSVKFAVRSERRVGRIGLLIFKNCHLELVNFLFIGVVLVMVCYTYPASVKWGSNVEMYAIMGAIVGVTMLIFFILLVTMFRNFISFSLWLSHKWAEMQINS</sequence>